<keyword evidence="3" id="KW-1185">Reference proteome</keyword>
<protein>
    <submittedName>
        <fullName evidence="2">Uncharacterized protein</fullName>
    </submittedName>
</protein>
<reference evidence="2 3" key="1">
    <citation type="submission" date="2021-09" db="EMBL/GenBank/DDBJ databases">
        <title>Genomic insights and catalytic innovation underlie evolution of tropane alkaloids biosynthesis.</title>
        <authorList>
            <person name="Wang Y.-J."/>
            <person name="Tian T."/>
            <person name="Huang J.-P."/>
            <person name="Huang S.-X."/>
        </authorList>
    </citation>
    <scope>NUCLEOTIDE SEQUENCE [LARGE SCALE GENOMIC DNA]</scope>
    <source>
        <strain evidence="2">KIB-2018</strain>
        <tissue evidence="2">Leaf</tissue>
    </source>
</reference>
<evidence type="ECO:0000256" key="1">
    <source>
        <dbReference type="SAM" id="MobiDB-lite"/>
    </source>
</evidence>
<evidence type="ECO:0000313" key="3">
    <source>
        <dbReference type="Proteomes" id="UP001159364"/>
    </source>
</evidence>
<accession>A0AAV8SCD5</accession>
<sequence>MCGHTRQWENQQKQAQVGNKLSISQQKLPDYSLPPMTDTVERPGRGSGHLPRPYRGILGTVGKPGQDHGHLSRPYAGILDCQKSMQQALVGHGLLVSSKLADYNLAPRPKTAGDRGQALFTTMCGRSSREKSAKTAQWGTNSLLLIENLLIIALPHDPDRRETVPGPWPFIGHTRCVEKSMQTSPWPTRVVGFSSKLIDIALSL</sequence>
<dbReference type="EMBL" id="JAIWQS010000011">
    <property type="protein sequence ID" value="KAJ8749723.1"/>
    <property type="molecule type" value="Genomic_DNA"/>
</dbReference>
<dbReference type="Proteomes" id="UP001159364">
    <property type="component" value="Linkage Group LG11"/>
</dbReference>
<dbReference type="AlphaFoldDB" id="A0AAV8SCD5"/>
<feature type="region of interest" description="Disordered" evidence="1">
    <location>
        <begin position="1"/>
        <end position="69"/>
    </location>
</feature>
<gene>
    <name evidence="2" type="ORF">K2173_012274</name>
</gene>
<feature type="compositionally biased region" description="Polar residues" evidence="1">
    <location>
        <begin position="8"/>
        <end position="27"/>
    </location>
</feature>
<evidence type="ECO:0000313" key="2">
    <source>
        <dbReference type="EMBL" id="KAJ8749723.1"/>
    </source>
</evidence>
<organism evidence="2 3">
    <name type="scientific">Erythroxylum novogranatense</name>
    <dbReference type="NCBI Taxonomy" id="1862640"/>
    <lineage>
        <taxon>Eukaryota</taxon>
        <taxon>Viridiplantae</taxon>
        <taxon>Streptophyta</taxon>
        <taxon>Embryophyta</taxon>
        <taxon>Tracheophyta</taxon>
        <taxon>Spermatophyta</taxon>
        <taxon>Magnoliopsida</taxon>
        <taxon>eudicotyledons</taxon>
        <taxon>Gunneridae</taxon>
        <taxon>Pentapetalae</taxon>
        <taxon>rosids</taxon>
        <taxon>fabids</taxon>
        <taxon>Malpighiales</taxon>
        <taxon>Erythroxylaceae</taxon>
        <taxon>Erythroxylum</taxon>
    </lineage>
</organism>
<proteinExistence type="predicted"/>
<comment type="caution">
    <text evidence="2">The sequence shown here is derived from an EMBL/GenBank/DDBJ whole genome shotgun (WGS) entry which is preliminary data.</text>
</comment>
<name>A0AAV8SCD5_9ROSI</name>